<dbReference type="OrthoDB" id="9786910at2"/>
<gene>
    <name evidence="11" type="primary">bexB</name>
    <name evidence="11" type="ORF">NCTC13335_01020</name>
</gene>
<dbReference type="GO" id="GO:0015920">
    <property type="term" value="P:lipopolysaccharide transport"/>
    <property type="evidence" value="ECO:0007669"/>
    <property type="project" value="TreeGrafter"/>
</dbReference>
<dbReference type="PANTHER" id="PTHR30413:SF8">
    <property type="entry name" value="TRANSPORT PERMEASE PROTEIN"/>
    <property type="match status" value="1"/>
</dbReference>
<dbReference type="Pfam" id="PF01061">
    <property type="entry name" value="ABC2_membrane"/>
    <property type="match status" value="1"/>
</dbReference>
<evidence type="ECO:0000256" key="9">
    <source>
        <dbReference type="RuleBase" id="RU361157"/>
    </source>
</evidence>
<evidence type="ECO:0000256" key="4">
    <source>
        <dbReference type="ARBA" id="ARBA00022475"/>
    </source>
</evidence>
<feature type="domain" description="ABC transmembrane type-2" evidence="10">
    <location>
        <begin position="32"/>
        <end position="251"/>
    </location>
</feature>
<accession>A0A377IY04</accession>
<keyword evidence="4 9" id="KW-1003">Cell membrane</keyword>
<proteinExistence type="inferred from homology"/>
<feature type="transmembrane region" description="Helical" evidence="9">
    <location>
        <begin position="172"/>
        <end position="191"/>
    </location>
</feature>
<dbReference type="EMBL" id="UGHS01000004">
    <property type="protein sequence ID" value="STO93156.1"/>
    <property type="molecule type" value="Genomic_DNA"/>
</dbReference>
<feature type="transmembrane region" description="Helical" evidence="9">
    <location>
        <begin position="73"/>
        <end position="94"/>
    </location>
</feature>
<feature type="transmembrane region" description="Helical" evidence="9">
    <location>
        <begin position="31"/>
        <end position="53"/>
    </location>
</feature>
<feature type="transmembrane region" description="Helical" evidence="9">
    <location>
        <begin position="139"/>
        <end position="160"/>
    </location>
</feature>
<dbReference type="PANTHER" id="PTHR30413">
    <property type="entry name" value="INNER MEMBRANE TRANSPORT PERMEASE"/>
    <property type="match status" value="1"/>
</dbReference>
<dbReference type="InterPro" id="IPR047817">
    <property type="entry name" value="ABC2_TM_bact-type"/>
</dbReference>
<dbReference type="InterPro" id="IPR013525">
    <property type="entry name" value="ABC2_TM"/>
</dbReference>
<keyword evidence="12" id="KW-1185">Reference proteome</keyword>
<evidence type="ECO:0000256" key="5">
    <source>
        <dbReference type="ARBA" id="ARBA00022519"/>
    </source>
</evidence>
<keyword evidence="7 9" id="KW-1133">Transmembrane helix</keyword>
<comment type="similarity">
    <text evidence="2 9">Belongs to the ABC-2 integral membrane protein family.</text>
</comment>
<dbReference type="GO" id="GO:0140359">
    <property type="term" value="F:ABC-type transporter activity"/>
    <property type="evidence" value="ECO:0007669"/>
    <property type="project" value="InterPro"/>
</dbReference>
<dbReference type="GO" id="GO:0005886">
    <property type="term" value="C:plasma membrane"/>
    <property type="evidence" value="ECO:0007669"/>
    <property type="project" value="UniProtKB-SubCell"/>
</dbReference>
<keyword evidence="8 9" id="KW-0472">Membrane</keyword>
<evidence type="ECO:0000256" key="1">
    <source>
        <dbReference type="ARBA" id="ARBA00004429"/>
    </source>
</evidence>
<evidence type="ECO:0000256" key="2">
    <source>
        <dbReference type="ARBA" id="ARBA00007783"/>
    </source>
</evidence>
<protein>
    <recommendedName>
        <fullName evidence="9">Transport permease protein</fullName>
    </recommendedName>
</protein>
<evidence type="ECO:0000256" key="7">
    <source>
        <dbReference type="ARBA" id="ARBA00022989"/>
    </source>
</evidence>
<feature type="transmembrane region" description="Helical" evidence="9">
    <location>
        <begin position="114"/>
        <end position="133"/>
    </location>
</feature>
<evidence type="ECO:0000313" key="12">
    <source>
        <dbReference type="Proteomes" id="UP000255264"/>
    </source>
</evidence>
<dbReference type="RefSeq" id="WP_115003038.1">
    <property type="nucleotide sequence ID" value="NZ_UGHS01000004.1"/>
</dbReference>
<keyword evidence="3 9" id="KW-0813">Transport</keyword>
<evidence type="ECO:0000256" key="8">
    <source>
        <dbReference type="ARBA" id="ARBA00023136"/>
    </source>
</evidence>
<dbReference type="PROSITE" id="PS51012">
    <property type="entry name" value="ABC_TM2"/>
    <property type="match status" value="1"/>
</dbReference>
<keyword evidence="6 9" id="KW-0812">Transmembrane</keyword>
<name>A0A377IY04_9PAST</name>
<evidence type="ECO:0000256" key="3">
    <source>
        <dbReference type="ARBA" id="ARBA00022448"/>
    </source>
</evidence>
<sequence length="259" mass="30174">MLAKLKRFYQFDELLKQLVVRDVKLKYRRSYLGYLWSILNPLMLMMVLVVVFSNLFRFDIPNFPLYLLAGQTVFNFMIEATNMAVGSITGNSALLKKTYVPKYIFTLSKVGSSLVNLIFSLGALLLVMIYTGAEFSWSLLLLPAVILQVLIFSLGISLFLAAATVFFRDIQYLWGVFTAMWMYLTPLFYPVTIIPEEYRWAYINLNPMYQYIEQFRAIVLHAQAPNFSYMLMGFFVAFAFLVLGAWYFNKKQDEFILYI</sequence>
<keyword evidence="5" id="KW-0997">Cell inner membrane</keyword>
<dbReference type="Proteomes" id="UP000255264">
    <property type="component" value="Unassembled WGS sequence"/>
</dbReference>
<evidence type="ECO:0000259" key="10">
    <source>
        <dbReference type="PROSITE" id="PS51012"/>
    </source>
</evidence>
<dbReference type="AlphaFoldDB" id="A0A377IY04"/>
<comment type="subcellular location">
    <subcellularLocation>
        <location evidence="1 9">Cell inner membrane</location>
        <topology evidence="1 9">Multi-pass membrane protein</topology>
    </subcellularLocation>
</comment>
<reference evidence="11 12" key="1">
    <citation type="submission" date="2018-06" db="EMBL/GenBank/DDBJ databases">
        <authorList>
            <consortium name="Pathogen Informatics"/>
            <person name="Doyle S."/>
        </authorList>
    </citation>
    <scope>NUCLEOTIDE SEQUENCE [LARGE SCALE GENOMIC DNA]</scope>
    <source>
        <strain evidence="11 12">NCTC13335</strain>
    </source>
</reference>
<organism evidence="11 12">
    <name type="scientific">Haemophilus pittmaniae</name>
    <dbReference type="NCBI Taxonomy" id="249188"/>
    <lineage>
        <taxon>Bacteria</taxon>
        <taxon>Pseudomonadati</taxon>
        <taxon>Pseudomonadota</taxon>
        <taxon>Gammaproteobacteria</taxon>
        <taxon>Pasteurellales</taxon>
        <taxon>Pasteurellaceae</taxon>
        <taxon>Haemophilus</taxon>
    </lineage>
</organism>
<evidence type="ECO:0000313" key="11">
    <source>
        <dbReference type="EMBL" id="STO93156.1"/>
    </source>
</evidence>
<evidence type="ECO:0000256" key="6">
    <source>
        <dbReference type="ARBA" id="ARBA00022692"/>
    </source>
</evidence>
<feature type="transmembrane region" description="Helical" evidence="9">
    <location>
        <begin position="227"/>
        <end position="248"/>
    </location>
</feature>